<sequence>MNQSAGYARGFRRTLNEAEGQQARLRTEFEEFDVKVLQDAAASVCSVKDVLEPEELKRQLQGIRSMLDTVLEAQIESLAHSKALREVMKSAEAHDQDEARARAEAEAAAMAASGSAADSYQLRIFDLEAVMTRVAEACRAAAAAELKNAHNAVLEEFKETVTNSVGLIEGVNDMEIAVDGDDDIAVLPVASTSSTRFICPISGQIMQDPVHGPCGHHVDRPAILQHMGSRMSCKCPHLGCGRIINRRDLAVSTSILRAIRSANINDDTTQVPAGLEVEDVA</sequence>
<name>A0A0L0DCA4_THETB</name>
<dbReference type="OrthoDB" id="26899at2759"/>
<proteinExistence type="inferred from homology"/>
<evidence type="ECO:0000256" key="6">
    <source>
        <dbReference type="ARBA" id="ARBA00022771"/>
    </source>
</evidence>
<evidence type="ECO:0000256" key="2">
    <source>
        <dbReference type="ARBA" id="ARBA00004718"/>
    </source>
</evidence>
<dbReference type="RefSeq" id="XP_013757507.1">
    <property type="nucleotide sequence ID" value="XM_013902053.1"/>
</dbReference>
<keyword evidence="6" id="KW-0863">Zinc-finger</keyword>
<evidence type="ECO:0000313" key="12">
    <source>
        <dbReference type="Proteomes" id="UP000054408"/>
    </source>
</evidence>
<dbReference type="GO" id="GO:0008270">
    <property type="term" value="F:zinc ion binding"/>
    <property type="evidence" value="ECO:0007669"/>
    <property type="project" value="UniProtKB-KW"/>
</dbReference>
<dbReference type="InterPro" id="IPR004181">
    <property type="entry name" value="Znf_MIZ"/>
</dbReference>
<reference evidence="11 12" key="1">
    <citation type="submission" date="2010-05" db="EMBL/GenBank/DDBJ databases">
        <title>The Genome Sequence of Thecamonas trahens ATCC 50062.</title>
        <authorList>
            <consortium name="The Broad Institute Genome Sequencing Platform"/>
            <person name="Russ C."/>
            <person name="Cuomo C."/>
            <person name="Shea T."/>
            <person name="Young S.K."/>
            <person name="Zeng Q."/>
            <person name="Koehrsen M."/>
            <person name="Haas B."/>
            <person name="Borodovsky M."/>
            <person name="Guigo R."/>
            <person name="Alvarado L."/>
            <person name="Berlin A."/>
            <person name="Bochicchio J."/>
            <person name="Borenstein D."/>
            <person name="Chapman S."/>
            <person name="Chen Z."/>
            <person name="Freedman E."/>
            <person name="Gellesch M."/>
            <person name="Goldberg J."/>
            <person name="Griggs A."/>
            <person name="Gujja S."/>
            <person name="Heilman E."/>
            <person name="Heiman D."/>
            <person name="Hepburn T."/>
            <person name="Howarth C."/>
            <person name="Jen D."/>
            <person name="Larson L."/>
            <person name="Mehta T."/>
            <person name="Park D."/>
            <person name="Pearson M."/>
            <person name="Roberts A."/>
            <person name="Saif S."/>
            <person name="Shenoy N."/>
            <person name="Sisk P."/>
            <person name="Stolte C."/>
            <person name="Sykes S."/>
            <person name="Thomson T."/>
            <person name="Walk T."/>
            <person name="White J."/>
            <person name="Yandava C."/>
            <person name="Burger G."/>
            <person name="Gray M.W."/>
            <person name="Holland P.W.H."/>
            <person name="King N."/>
            <person name="Lang F.B.F."/>
            <person name="Roger A.J."/>
            <person name="Ruiz-Trillo I."/>
            <person name="Lander E."/>
            <person name="Nusbaum C."/>
        </authorList>
    </citation>
    <scope>NUCLEOTIDE SEQUENCE [LARGE SCALE GENOMIC DNA]</scope>
    <source>
        <strain evidence="11 12">ATCC 50062</strain>
    </source>
</reference>
<dbReference type="CDD" id="cd16651">
    <property type="entry name" value="SPL-RING_NSE2"/>
    <property type="match status" value="1"/>
</dbReference>
<evidence type="ECO:0000259" key="10">
    <source>
        <dbReference type="Pfam" id="PF11789"/>
    </source>
</evidence>
<keyword evidence="9" id="KW-0539">Nucleus</keyword>
<feature type="non-terminal residue" evidence="11">
    <location>
        <position position="1"/>
    </location>
</feature>
<dbReference type="Pfam" id="PF11789">
    <property type="entry name" value="zf-Nse"/>
    <property type="match status" value="1"/>
</dbReference>
<dbReference type="PANTHER" id="PTHR21330">
    <property type="entry name" value="E3 SUMO-PROTEIN LIGASE NSE2"/>
    <property type="match status" value="1"/>
</dbReference>
<evidence type="ECO:0000256" key="1">
    <source>
        <dbReference type="ARBA" id="ARBA00004123"/>
    </source>
</evidence>
<evidence type="ECO:0000256" key="5">
    <source>
        <dbReference type="ARBA" id="ARBA00022723"/>
    </source>
</evidence>
<evidence type="ECO:0000256" key="7">
    <source>
        <dbReference type="ARBA" id="ARBA00022786"/>
    </source>
</evidence>
<dbReference type="AlphaFoldDB" id="A0A0L0DCA4"/>
<comment type="pathway">
    <text evidence="2">Protein modification; protein sumoylation.</text>
</comment>
<dbReference type="UniPathway" id="UPA00886"/>
<dbReference type="STRING" id="461836.A0A0L0DCA4"/>
<dbReference type="InterPro" id="IPR026846">
    <property type="entry name" value="Nse2(Mms21)"/>
</dbReference>
<organism evidence="11 12">
    <name type="scientific">Thecamonas trahens ATCC 50062</name>
    <dbReference type="NCBI Taxonomy" id="461836"/>
    <lineage>
        <taxon>Eukaryota</taxon>
        <taxon>Apusozoa</taxon>
        <taxon>Apusomonadida</taxon>
        <taxon>Apusomonadidae</taxon>
        <taxon>Thecamonas</taxon>
    </lineage>
</organism>
<dbReference type="EMBL" id="GL349457">
    <property type="protein sequence ID" value="KNC49716.1"/>
    <property type="molecule type" value="Genomic_DNA"/>
</dbReference>
<dbReference type="GeneID" id="25565265"/>
<keyword evidence="12" id="KW-1185">Reference proteome</keyword>
<evidence type="ECO:0000256" key="3">
    <source>
        <dbReference type="ARBA" id="ARBA00008212"/>
    </source>
</evidence>
<keyword evidence="5" id="KW-0479">Metal-binding</keyword>
<gene>
    <name evidence="11" type="ORF">AMSG_05983</name>
</gene>
<dbReference type="GO" id="GO:0061665">
    <property type="term" value="F:SUMO ligase activity"/>
    <property type="evidence" value="ECO:0007669"/>
    <property type="project" value="TreeGrafter"/>
</dbReference>
<dbReference type="PANTHER" id="PTHR21330:SF1">
    <property type="entry name" value="E3 SUMO-PROTEIN LIGASE NSE2"/>
    <property type="match status" value="1"/>
</dbReference>
<dbReference type="InterPro" id="IPR013083">
    <property type="entry name" value="Znf_RING/FYVE/PHD"/>
</dbReference>
<dbReference type="SUPFAM" id="SSF57850">
    <property type="entry name" value="RING/U-box"/>
    <property type="match status" value="1"/>
</dbReference>
<dbReference type="Gene3D" id="3.30.40.10">
    <property type="entry name" value="Zinc/RING finger domain, C3HC4 (zinc finger)"/>
    <property type="match status" value="1"/>
</dbReference>
<dbReference type="GO" id="GO:0005634">
    <property type="term" value="C:nucleus"/>
    <property type="evidence" value="ECO:0007669"/>
    <property type="project" value="UniProtKB-SubCell"/>
</dbReference>
<evidence type="ECO:0000256" key="9">
    <source>
        <dbReference type="ARBA" id="ARBA00023242"/>
    </source>
</evidence>
<comment type="similarity">
    <text evidence="3">Belongs to the NSE2 family.</text>
</comment>
<feature type="domain" description="SP-RING-type" evidence="10">
    <location>
        <begin position="193"/>
        <end position="241"/>
    </location>
</feature>
<dbReference type="GO" id="GO:0016925">
    <property type="term" value="P:protein sumoylation"/>
    <property type="evidence" value="ECO:0007669"/>
    <property type="project" value="UniProtKB-UniPathway"/>
</dbReference>
<keyword evidence="7" id="KW-0833">Ubl conjugation pathway</keyword>
<accession>A0A0L0DCA4</accession>
<keyword evidence="4" id="KW-0808">Transferase</keyword>
<dbReference type="GO" id="GO:0000724">
    <property type="term" value="P:double-strand break repair via homologous recombination"/>
    <property type="evidence" value="ECO:0007669"/>
    <property type="project" value="InterPro"/>
</dbReference>
<dbReference type="GO" id="GO:0030915">
    <property type="term" value="C:Smc5-Smc6 complex"/>
    <property type="evidence" value="ECO:0007669"/>
    <property type="project" value="InterPro"/>
</dbReference>
<evidence type="ECO:0000256" key="4">
    <source>
        <dbReference type="ARBA" id="ARBA00022679"/>
    </source>
</evidence>
<comment type="subcellular location">
    <subcellularLocation>
        <location evidence="1">Nucleus</location>
    </subcellularLocation>
</comment>
<dbReference type="Proteomes" id="UP000054408">
    <property type="component" value="Unassembled WGS sequence"/>
</dbReference>
<evidence type="ECO:0000256" key="8">
    <source>
        <dbReference type="ARBA" id="ARBA00022833"/>
    </source>
</evidence>
<keyword evidence="8" id="KW-0862">Zinc</keyword>
<protein>
    <recommendedName>
        <fullName evidence="10">SP-RING-type domain-containing protein</fullName>
    </recommendedName>
</protein>
<evidence type="ECO:0000313" key="11">
    <source>
        <dbReference type="EMBL" id="KNC49716.1"/>
    </source>
</evidence>